<proteinExistence type="inferred from homology"/>
<evidence type="ECO:0000256" key="2">
    <source>
        <dbReference type="ARBA" id="ARBA00022475"/>
    </source>
</evidence>
<evidence type="ECO:0000256" key="3">
    <source>
        <dbReference type="ARBA" id="ARBA00022538"/>
    </source>
</evidence>
<comment type="function">
    <text evidence="11">Part of the high-affinity ATP-driven potassium transport (or Kdp) system, which catalyzes the hydrolysis of ATP coupled with the electrogenic transport of potassium into the cytoplasm. This subunit acts as a catalytic chaperone that increases the ATP-binding affinity of the ATP-hydrolyzing subunit KdpB by the formation of a transient KdpB/KdpC/ATP ternary complex.</text>
</comment>
<dbReference type="Proteomes" id="UP000267019">
    <property type="component" value="Unassembled WGS sequence"/>
</dbReference>
<dbReference type="GO" id="GO:0005886">
    <property type="term" value="C:plasma membrane"/>
    <property type="evidence" value="ECO:0007669"/>
    <property type="project" value="UniProtKB-SubCell"/>
</dbReference>
<dbReference type="NCBIfam" id="NF001454">
    <property type="entry name" value="PRK00315.1"/>
    <property type="match status" value="1"/>
</dbReference>
<protein>
    <recommendedName>
        <fullName evidence="11">Potassium-transporting ATPase KdpC subunit</fullName>
    </recommendedName>
    <alternativeName>
        <fullName evidence="11">ATP phosphohydrolase [potassium-transporting] C chain</fullName>
    </alternativeName>
    <alternativeName>
        <fullName evidence="11">Potassium-binding and translocating subunit C</fullName>
    </alternativeName>
    <alternativeName>
        <fullName evidence="11">Potassium-translocating ATPase C chain</fullName>
    </alternativeName>
</protein>
<sequence length="193" mass="20518">MIPALRAAVVFALLTGLVYPLVTVGAAELFFPWQARGSLVERNGEVLGSPLVGQTYAWPEFFHPRPSAGGYDPLGTGGTNLAVASPKYKESLAQRVAEVRREEGVSGPLPADYVTASGSGLDPHISVAAAELQIPRIARVTGISEAELREMVARHTLGKSFGIWGEPRVELFSLNAEIAERLGRLPQSGTSSP</sequence>
<dbReference type="PIRSF" id="PIRSF001296">
    <property type="entry name" value="K_ATPase_KdpC"/>
    <property type="match status" value="1"/>
</dbReference>
<keyword evidence="5 11" id="KW-0547">Nucleotide-binding</keyword>
<dbReference type="NCBIfam" id="TIGR00681">
    <property type="entry name" value="kdpC"/>
    <property type="match status" value="1"/>
</dbReference>
<keyword evidence="4 11" id="KW-0812">Transmembrane</keyword>
<evidence type="ECO:0000313" key="12">
    <source>
        <dbReference type="EMBL" id="RKQ85508.1"/>
    </source>
</evidence>
<keyword evidence="13" id="KW-1185">Reference proteome</keyword>
<keyword evidence="9 11" id="KW-0406">Ion transport</keyword>
<keyword evidence="8 11" id="KW-1133">Transmembrane helix</keyword>
<dbReference type="PANTHER" id="PTHR30042">
    <property type="entry name" value="POTASSIUM-TRANSPORTING ATPASE C CHAIN"/>
    <property type="match status" value="1"/>
</dbReference>
<keyword evidence="1 11" id="KW-0813">Transport</keyword>
<evidence type="ECO:0000256" key="10">
    <source>
        <dbReference type="ARBA" id="ARBA00023136"/>
    </source>
</evidence>
<evidence type="ECO:0000256" key="9">
    <source>
        <dbReference type="ARBA" id="ARBA00023065"/>
    </source>
</evidence>
<keyword evidence="10 11" id="KW-0472">Membrane</keyword>
<dbReference type="GO" id="GO:0008556">
    <property type="term" value="F:P-type potassium transmembrane transporter activity"/>
    <property type="evidence" value="ECO:0007669"/>
    <property type="project" value="InterPro"/>
</dbReference>
<evidence type="ECO:0000256" key="4">
    <source>
        <dbReference type="ARBA" id="ARBA00022692"/>
    </source>
</evidence>
<reference evidence="12 13" key="1">
    <citation type="submission" date="2018-10" db="EMBL/GenBank/DDBJ databases">
        <title>Genomic Encyclopedia of Type Strains, Phase IV (KMG-IV): sequencing the most valuable type-strain genomes for metagenomic binning, comparative biology and taxonomic classification.</title>
        <authorList>
            <person name="Goeker M."/>
        </authorList>
    </citation>
    <scope>NUCLEOTIDE SEQUENCE [LARGE SCALE GENOMIC DNA]</scope>
    <source>
        <strain evidence="12 13">DSM 22653</strain>
    </source>
</reference>
<evidence type="ECO:0000256" key="8">
    <source>
        <dbReference type="ARBA" id="ARBA00022989"/>
    </source>
</evidence>
<keyword evidence="3 11" id="KW-0633">Potassium transport</keyword>
<dbReference type="PANTHER" id="PTHR30042:SF2">
    <property type="entry name" value="POTASSIUM-TRANSPORTING ATPASE KDPC SUBUNIT"/>
    <property type="match status" value="1"/>
</dbReference>
<dbReference type="Pfam" id="PF02669">
    <property type="entry name" value="KdpC"/>
    <property type="match status" value="1"/>
</dbReference>
<dbReference type="InterPro" id="IPR003820">
    <property type="entry name" value="KdpC"/>
</dbReference>
<dbReference type="GO" id="GO:0005524">
    <property type="term" value="F:ATP binding"/>
    <property type="evidence" value="ECO:0007669"/>
    <property type="project" value="UniProtKB-UniRule"/>
</dbReference>
<comment type="subcellular location">
    <subcellularLocation>
        <location evidence="11">Cell membrane</location>
        <topology evidence="11">Single-pass membrane protein</topology>
    </subcellularLocation>
</comment>
<evidence type="ECO:0000256" key="6">
    <source>
        <dbReference type="ARBA" id="ARBA00022840"/>
    </source>
</evidence>
<dbReference type="RefSeq" id="WP_211322069.1">
    <property type="nucleotide sequence ID" value="NZ_RBIJ01000002.1"/>
</dbReference>
<dbReference type="AlphaFoldDB" id="A0A660L1K3"/>
<evidence type="ECO:0000256" key="7">
    <source>
        <dbReference type="ARBA" id="ARBA00022958"/>
    </source>
</evidence>
<comment type="subunit">
    <text evidence="11">The system is composed of three essential subunits: KdpA, KdpB and KdpC.</text>
</comment>
<dbReference type="EMBL" id="RBIJ01000002">
    <property type="protein sequence ID" value="RKQ85508.1"/>
    <property type="molecule type" value="Genomic_DNA"/>
</dbReference>
<keyword evidence="7 11" id="KW-0630">Potassium</keyword>
<comment type="similarity">
    <text evidence="11">Belongs to the KdpC family.</text>
</comment>
<evidence type="ECO:0000256" key="5">
    <source>
        <dbReference type="ARBA" id="ARBA00022741"/>
    </source>
</evidence>
<comment type="caution">
    <text evidence="12">The sequence shown here is derived from an EMBL/GenBank/DDBJ whole genome shotgun (WGS) entry which is preliminary data.</text>
</comment>
<evidence type="ECO:0000256" key="1">
    <source>
        <dbReference type="ARBA" id="ARBA00022448"/>
    </source>
</evidence>
<gene>
    <name evidence="11" type="primary">kdpC</name>
    <name evidence="12" type="ORF">C7438_0903</name>
</gene>
<keyword evidence="2 11" id="KW-1003">Cell membrane</keyword>
<dbReference type="HAMAP" id="MF_00276">
    <property type="entry name" value="KdpC"/>
    <property type="match status" value="1"/>
</dbReference>
<name>A0A660L1K3_9BACL</name>
<evidence type="ECO:0000256" key="11">
    <source>
        <dbReference type="HAMAP-Rule" id="MF_00276"/>
    </source>
</evidence>
<organism evidence="12 13">
    <name type="scientific">Brockia lithotrophica</name>
    <dbReference type="NCBI Taxonomy" id="933949"/>
    <lineage>
        <taxon>Bacteria</taxon>
        <taxon>Bacillati</taxon>
        <taxon>Bacillota</taxon>
        <taxon>Bacilli</taxon>
        <taxon>Bacillales</taxon>
        <taxon>Bacillales Family X. Incertae Sedis</taxon>
        <taxon>Brockia</taxon>
    </lineage>
</organism>
<keyword evidence="6 11" id="KW-0067">ATP-binding</keyword>
<accession>A0A660L1K3</accession>
<evidence type="ECO:0000313" key="13">
    <source>
        <dbReference type="Proteomes" id="UP000267019"/>
    </source>
</evidence>